<dbReference type="AlphaFoldDB" id="A0A8E6F0N0"/>
<dbReference type="Gene3D" id="3.40.50.410">
    <property type="entry name" value="von Willebrand factor, type A domain"/>
    <property type="match status" value="1"/>
</dbReference>
<dbReference type="Pfam" id="PF01882">
    <property type="entry name" value="DUF58"/>
    <property type="match status" value="1"/>
</dbReference>
<name>A0A8E6F0N0_9BACT</name>
<dbReference type="InterPro" id="IPR002881">
    <property type="entry name" value="DUF58"/>
</dbReference>
<dbReference type="KEGG" id="tsph:KIH39_12670"/>
<dbReference type="Proteomes" id="UP000676194">
    <property type="component" value="Chromosome"/>
</dbReference>
<organism evidence="2 3">
    <name type="scientific">Telmatocola sphagniphila</name>
    <dbReference type="NCBI Taxonomy" id="1123043"/>
    <lineage>
        <taxon>Bacteria</taxon>
        <taxon>Pseudomonadati</taxon>
        <taxon>Planctomycetota</taxon>
        <taxon>Planctomycetia</taxon>
        <taxon>Gemmatales</taxon>
        <taxon>Gemmataceae</taxon>
    </lineage>
</organism>
<keyword evidence="3" id="KW-1185">Reference proteome</keyword>
<dbReference type="SUPFAM" id="SSF53300">
    <property type="entry name" value="vWA-like"/>
    <property type="match status" value="1"/>
</dbReference>
<feature type="domain" description="DUF58" evidence="1">
    <location>
        <begin position="52"/>
        <end position="254"/>
    </location>
</feature>
<protein>
    <submittedName>
        <fullName evidence="2">DUF58 domain-containing protein</fullName>
    </submittedName>
</protein>
<evidence type="ECO:0000259" key="1">
    <source>
        <dbReference type="Pfam" id="PF01882"/>
    </source>
</evidence>
<dbReference type="RefSeq" id="WP_213499990.1">
    <property type="nucleotide sequence ID" value="NZ_CP074694.1"/>
</dbReference>
<dbReference type="PANTHER" id="PTHR33608">
    <property type="entry name" value="BLL2464 PROTEIN"/>
    <property type="match status" value="1"/>
</dbReference>
<gene>
    <name evidence="2" type="ORF">KIH39_12670</name>
</gene>
<dbReference type="EMBL" id="CP074694">
    <property type="protein sequence ID" value="QVL34721.1"/>
    <property type="molecule type" value="Genomic_DNA"/>
</dbReference>
<dbReference type="InterPro" id="IPR036465">
    <property type="entry name" value="vWFA_dom_sf"/>
</dbReference>
<evidence type="ECO:0000313" key="3">
    <source>
        <dbReference type="Proteomes" id="UP000676194"/>
    </source>
</evidence>
<accession>A0A8E6F0N0</accession>
<proteinExistence type="predicted"/>
<dbReference type="PANTHER" id="PTHR33608:SF7">
    <property type="entry name" value="DUF58 DOMAIN-CONTAINING PROTEIN"/>
    <property type="match status" value="1"/>
</dbReference>
<reference evidence="2" key="1">
    <citation type="submission" date="2021-05" db="EMBL/GenBank/DDBJ databases">
        <title>Complete genome sequence of the cellulolytic planctomycete Telmatocola sphagniphila SP2T and characterization of the first cellulase from planctomycetes.</title>
        <authorList>
            <person name="Rakitin A.L."/>
            <person name="Beletsky A.V."/>
            <person name="Naumoff D.G."/>
            <person name="Kulichevskaya I.S."/>
            <person name="Mardanov A.V."/>
            <person name="Ravin N.V."/>
            <person name="Dedysh S.N."/>
        </authorList>
    </citation>
    <scope>NUCLEOTIDE SEQUENCE</scope>
    <source>
        <strain evidence="2">SP2T</strain>
    </source>
</reference>
<sequence length="306" mass="35335">MANKEDPRRFLDPRTISKIAHLELQAAQVVEGFINGMHRSKFFGHSVDFVQHREYVRGDDIRHLDWKVWSKTDRFYIKQFEAETNLRCQLVLDVSESMHYGAGNLNKYEYACTAAACIAYLLIRQQDSVGITTFDSEVRAVVPPRASQKHLEAICQTMHVSKPRDKTDMLKILNRVAEATHQRGIVAVISDCLTDREPLLKGLDMLRLRKQDVMLFHLLDDDELNFPFNGMTRFEGMEELPNLFCDPKALREGYLEELNIYLTEMRQGCTKRGIDYTLLKTSDPLDAVLAKFLHQRLDPRAKARTS</sequence>
<evidence type="ECO:0000313" key="2">
    <source>
        <dbReference type="EMBL" id="QVL34721.1"/>
    </source>
</evidence>